<feature type="transmembrane region" description="Helical" evidence="1">
    <location>
        <begin position="164"/>
        <end position="181"/>
    </location>
</feature>
<accession>A0ABS4PUH8</accession>
<sequence length="237" mass="24193">MNLLVSERVKLLSTRSPWWCLISAFVIVVGTAALMATAGEGELSVADTQGGTKIALAVVVVLAALAVTTEYRFGTIRATFQAEPARGPALAAKAVVVAVAAGLAGFLAGPVAWLTAELLAPDRTAGLAGGADWRTVLGSGLLYAISAVIAVAVGVLLRHTAGALALLLCWVLQGEMLLGLIPEFGPAVRDWLPFRAGAHLVSSDGGPLGHWGSAAYFAAFAVVLLGVAISVAKKRDA</sequence>
<keyword evidence="1" id="KW-1133">Transmembrane helix</keyword>
<feature type="transmembrane region" description="Helical" evidence="1">
    <location>
        <begin position="94"/>
        <end position="116"/>
    </location>
</feature>
<reference evidence="2 3" key="1">
    <citation type="submission" date="2021-03" db="EMBL/GenBank/DDBJ databases">
        <title>Sequencing the genomes of 1000 actinobacteria strains.</title>
        <authorList>
            <person name="Klenk H.-P."/>
        </authorList>
    </citation>
    <scope>NUCLEOTIDE SEQUENCE [LARGE SCALE GENOMIC DNA]</scope>
    <source>
        <strain evidence="2 3">DSM 45510</strain>
    </source>
</reference>
<feature type="transmembrane region" description="Helical" evidence="1">
    <location>
        <begin position="54"/>
        <end position="73"/>
    </location>
</feature>
<evidence type="ECO:0000313" key="3">
    <source>
        <dbReference type="Proteomes" id="UP000741013"/>
    </source>
</evidence>
<evidence type="ECO:0000256" key="1">
    <source>
        <dbReference type="SAM" id="Phobius"/>
    </source>
</evidence>
<comment type="caution">
    <text evidence="2">The sequence shown here is derived from an EMBL/GenBank/DDBJ whole genome shotgun (WGS) entry which is preliminary data.</text>
</comment>
<name>A0ABS4PUH8_9PSEU</name>
<keyword evidence="3" id="KW-1185">Reference proteome</keyword>
<dbReference type="RefSeq" id="WP_209666297.1">
    <property type="nucleotide sequence ID" value="NZ_JAGGMS010000001.1"/>
</dbReference>
<evidence type="ECO:0000313" key="2">
    <source>
        <dbReference type="EMBL" id="MBP2183085.1"/>
    </source>
</evidence>
<protein>
    <submittedName>
        <fullName evidence="2">ABC-2 type transport system permease protein</fullName>
    </submittedName>
</protein>
<dbReference type="EMBL" id="JAGGMS010000001">
    <property type="protein sequence ID" value="MBP2183085.1"/>
    <property type="molecule type" value="Genomic_DNA"/>
</dbReference>
<feature type="transmembrane region" description="Helical" evidence="1">
    <location>
        <begin position="18"/>
        <end position="39"/>
    </location>
</feature>
<feature type="transmembrane region" description="Helical" evidence="1">
    <location>
        <begin position="214"/>
        <end position="232"/>
    </location>
</feature>
<keyword evidence="1" id="KW-0812">Transmembrane</keyword>
<gene>
    <name evidence="2" type="ORF">JOM49_004611</name>
</gene>
<proteinExistence type="predicted"/>
<organism evidence="2 3">
    <name type="scientific">Amycolatopsis magusensis</name>
    <dbReference type="NCBI Taxonomy" id="882444"/>
    <lineage>
        <taxon>Bacteria</taxon>
        <taxon>Bacillati</taxon>
        <taxon>Actinomycetota</taxon>
        <taxon>Actinomycetes</taxon>
        <taxon>Pseudonocardiales</taxon>
        <taxon>Pseudonocardiaceae</taxon>
        <taxon>Amycolatopsis</taxon>
    </lineage>
</organism>
<dbReference type="Proteomes" id="UP000741013">
    <property type="component" value="Unassembled WGS sequence"/>
</dbReference>
<keyword evidence="1" id="KW-0472">Membrane</keyword>
<feature type="transmembrane region" description="Helical" evidence="1">
    <location>
        <begin position="136"/>
        <end position="157"/>
    </location>
</feature>